<dbReference type="EMBL" id="LRGB01000944">
    <property type="protein sequence ID" value="KZS14600.1"/>
    <property type="molecule type" value="Genomic_DNA"/>
</dbReference>
<evidence type="ECO:0000313" key="5">
    <source>
        <dbReference type="EMBL" id="KZS14600.1"/>
    </source>
</evidence>
<gene>
    <name evidence="5" type="ORF">APZ42_019950</name>
</gene>
<dbReference type="Pfam" id="PF10363">
    <property type="entry name" value="RTP1_C1"/>
    <property type="match status" value="1"/>
</dbReference>
<comment type="similarity">
    <text evidence="1">Belongs to the Tango6 family.</text>
</comment>
<evidence type="ECO:0000256" key="1">
    <source>
        <dbReference type="ARBA" id="ARBA00005724"/>
    </source>
</evidence>
<protein>
    <submittedName>
        <fullName evidence="5">Transmembrane and coiled-coil domain-containing protein 7</fullName>
    </submittedName>
</protein>
<dbReference type="InterPro" id="IPR016024">
    <property type="entry name" value="ARM-type_fold"/>
</dbReference>
<dbReference type="InterPro" id="IPR011989">
    <property type="entry name" value="ARM-like"/>
</dbReference>
<evidence type="ECO:0000259" key="3">
    <source>
        <dbReference type="Pfam" id="PF23565"/>
    </source>
</evidence>
<dbReference type="InterPro" id="IPR057347">
    <property type="entry name" value="TANGO6_N"/>
</dbReference>
<evidence type="ECO:0000259" key="2">
    <source>
        <dbReference type="Pfam" id="PF10363"/>
    </source>
</evidence>
<dbReference type="Pfam" id="PF23565">
    <property type="entry name" value="ARM_TANGO6"/>
    <property type="match status" value="1"/>
</dbReference>
<dbReference type="Gene3D" id="1.25.10.10">
    <property type="entry name" value="Leucine-rich Repeat Variant"/>
    <property type="match status" value="1"/>
</dbReference>
<dbReference type="Pfam" id="PF25267">
    <property type="entry name" value="TANGO6_N"/>
    <property type="match status" value="1"/>
</dbReference>
<feature type="domain" description="RNA polymerase II assembly factor Rtp1 C-terminal" evidence="2">
    <location>
        <begin position="688"/>
        <end position="820"/>
    </location>
</feature>
<proteinExistence type="inferred from homology"/>
<organism evidence="5 6">
    <name type="scientific">Daphnia magna</name>
    <dbReference type="NCBI Taxonomy" id="35525"/>
    <lineage>
        <taxon>Eukaryota</taxon>
        <taxon>Metazoa</taxon>
        <taxon>Ecdysozoa</taxon>
        <taxon>Arthropoda</taxon>
        <taxon>Crustacea</taxon>
        <taxon>Branchiopoda</taxon>
        <taxon>Diplostraca</taxon>
        <taxon>Cladocera</taxon>
        <taxon>Anomopoda</taxon>
        <taxon>Daphniidae</taxon>
        <taxon>Daphnia</taxon>
    </lineage>
</organism>
<sequence length="969" mass="109415">MDDRMTIRLKAIAVLSKPQLEKLQGSSMESIDQVLQNNLTLVRTFQNALEDQGNHDLLKIFGIEKCHIGDVRWSYSCLCLETILEVAKSMDLDAANCNKSTNHSDSSIPCLSVQHEIDIAKCFQLIVGFGLLPNLLPNIGIPIQRRSKYYNLFHQSPHLTDEQKYSRLTVVVRGLCEIEKSQSFGPKFATKHLADLLTALLQICHAPISKPTSNSQVLLWQRLHEERQEFVPLLNSVIERTYPPLLVQNLLLLQGPSASHAKIIRDAPKPAPKWLIRICAQLLTQQLMKPNGLAMTIQGVMDLAEITSEMWQRCDSLAYIISTPPSKDPVKQHEYYSIIGPQLSELVTKSHKILPDAPFNRIASGCYREIATRYRHVAEDTVFEPLFQPLASEDQDVLVRCIETLHSIFVEGTDPSGLLMLLVPHSYRLIQLYRMWCQSVLQVKTLLEELIVRLIRHSDNPDRVGLLRSLLQTQSSDEDDEAFLDEDEKSVMALISILQRIEDVHLTYSVFVSLLEDLPKLMVDQPPSSSLTPQQPHLLHSVRRGLVTLRLIGLLSEDEQLQSFLLNNPQQAVDFAQVFLKRAAENLNRNHFDVDLEKEGLAIVFAVIALQIDNLVRNEDNSKTWSLFDPLVESLEHLVKKHPLERIRSGADELRLAIQTRGFVFNKDSTASSEASRSSSKSGKGQAFKSAWDQLSDPFLPVQGHAILTLSRLLKKKDPEALKNRDRLLKVFLDSLEHEDSYIYLMGIQALGSLADVFTEQVVQALVGQLEQFIDTEEPKLVTEYDASKIDTPTTQPVRRPAEVRLKVGEALLQVVRLVGPLIPKYKRVLLNSFLRGTKDEDAFVRASCLHNLGELCALLRYSLDSVAFEVLNCVTNLAARDPAVEVRRAAVLLITLLLRGLDSEALQVLEPIIKDLYRVLKEIVLRDNDDRVVLFHANQGLEKLADIVKQYLTAPKLAGKTIRELRLP</sequence>
<evidence type="ECO:0000259" key="4">
    <source>
        <dbReference type="Pfam" id="PF25267"/>
    </source>
</evidence>
<keyword evidence="5" id="KW-0472">Membrane</keyword>
<accession>A0A0P6A882</accession>
<feature type="domain" description="TANGO6 HEAT repeat" evidence="3">
    <location>
        <begin position="287"/>
        <end position="477"/>
    </location>
</feature>
<dbReference type="PANTHER" id="PTHR20959:SF1">
    <property type="entry name" value="TRANSPORT AND GOLGI ORGANIZATION PROTEIN 6 HOMOLOG"/>
    <property type="match status" value="1"/>
</dbReference>
<dbReference type="AlphaFoldDB" id="A0A0P6A882"/>
<dbReference type="PANTHER" id="PTHR20959">
    <property type="entry name" value="TRANSPORT AND GOLGI ORGANIZATION PROTEIN 6 FAMILY MEMBER"/>
    <property type="match status" value="1"/>
</dbReference>
<dbReference type="InterPro" id="IPR057407">
    <property type="entry name" value="HEAT_TANGO6"/>
</dbReference>
<reference evidence="5 6" key="1">
    <citation type="submission" date="2016-03" db="EMBL/GenBank/DDBJ databases">
        <title>EvidentialGene: Evidence-directed Construction of Genes on Genomes.</title>
        <authorList>
            <person name="Gilbert D.G."/>
            <person name="Choi J.-H."/>
            <person name="Mockaitis K."/>
            <person name="Colbourne J."/>
            <person name="Pfrender M."/>
        </authorList>
    </citation>
    <scope>NUCLEOTIDE SEQUENCE [LARGE SCALE GENOMIC DNA]</scope>
    <source>
        <strain evidence="5 6">Xinb3</strain>
        <tissue evidence="5">Complete organism</tissue>
    </source>
</reference>
<dbReference type="STRING" id="35525.A0A0P6A882"/>
<keyword evidence="5" id="KW-0812">Transmembrane</keyword>
<feature type="domain" description="TANGO6 N-terminal" evidence="4">
    <location>
        <begin position="9"/>
        <end position="285"/>
    </location>
</feature>
<dbReference type="InterPro" id="IPR019451">
    <property type="entry name" value="Rtp1_C1"/>
</dbReference>
<comment type="caution">
    <text evidence="5">The sequence shown here is derived from an EMBL/GenBank/DDBJ whole genome shotgun (WGS) entry which is preliminary data.</text>
</comment>
<keyword evidence="6" id="KW-1185">Reference proteome</keyword>
<dbReference type="GO" id="GO:0009306">
    <property type="term" value="P:protein secretion"/>
    <property type="evidence" value="ECO:0007669"/>
    <property type="project" value="TreeGrafter"/>
</dbReference>
<dbReference type="OrthoDB" id="6349510at2759"/>
<name>A0A0P6A882_9CRUS</name>
<evidence type="ECO:0000313" key="6">
    <source>
        <dbReference type="Proteomes" id="UP000076858"/>
    </source>
</evidence>
<dbReference type="Proteomes" id="UP000076858">
    <property type="component" value="Unassembled WGS sequence"/>
</dbReference>
<dbReference type="InterPro" id="IPR039600">
    <property type="entry name" value="TANGO6/Rtp1"/>
</dbReference>
<dbReference type="SUPFAM" id="SSF48371">
    <property type="entry name" value="ARM repeat"/>
    <property type="match status" value="1"/>
</dbReference>